<proteinExistence type="predicted"/>
<reference evidence="1 2" key="1">
    <citation type="submission" date="2018-02" db="EMBL/GenBank/DDBJ databases">
        <title>Complete genome of Nitrosopumilus ureaphilus PS0.</title>
        <authorList>
            <person name="Qin W."/>
            <person name="Zheng Y."/>
            <person name="Stahl D.A."/>
        </authorList>
    </citation>
    <scope>NUCLEOTIDE SEQUENCE [LARGE SCALE GENOMIC DNA]</scope>
    <source>
        <strain evidence="1 2">PS0</strain>
    </source>
</reference>
<keyword evidence="2" id="KW-1185">Reference proteome</keyword>
<dbReference type="Proteomes" id="UP000509478">
    <property type="component" value="Chromosome"/>
</dbReference>
<accession>A0A7D5M588</accession>
<evidence type="ECO:0000313" key="2">
    <source>
        <dbReference type="Proteomes" id="UP000509478"/>
    </source>
</evidence>
<protein>
    <submittedName>
        <fullName evidence="1">Uncharacterized protein</fullName>
    </submittedName>
</protein>
<dbReference type="AlphaFoldDB" id="A0A7D5M588"/>
<name>A0A7D5M588_9ARCH</name>
<evidence type="ECO:0000313" key="1">
    <source>
        <dbReference type="EMBL" id="QLH06391.1"/>
    </source>
</evidence>
<gene>
    <name evidence="1" type="ORF">C5F50_04340</name>
</gene>
<organism evidence="1 2">
    <name type="scientific">Nitrosopumilus ureiphilus</name>
    <dbReference type="NCBI Taxonomy" id="1470067"/>
    <lineage>
        <taxon>Archaea</taxon>
        <taxon>Nitrososphaerota</taxon>
        <taxon>Nitrososphaeria</taxon>
        <taxon>Nitrosopumilales</taxon>
        <taxon>Nitrosopumilaceae</taxon>
        <taxon>Nitrosopumilus</taxon>
    </lineage>
</organism>
<dbReference type="EMBL" id="CP026995">
    <property type="protein sequence ID" value="QLH06391.1"/>
    <property type="molecule type" value="Genomic_DNA"/>
</dbReference>
<sequence length="109" mass="12624">MNLFIDMSGKTQHPFRVGMKANTAQLKIKYNQIFKYYTCVINNMLELGKYGRINNMNMYHLLRKAENGLCSDILLREPQECTPVEIRNSVVEAGRSQLTLVIGKFTRIH</sequence>
<dbReference type="KEGG" id="nue:C5F50_04340"/>